<dbReference type="Pfam" id="PF00378">
    <property type="entry name" value="ECH_1"/>
    <property type="match status" value="1"/>
</dbReference>
<dbReference type="CDD" id="cd06558">
    <property type="entry name" value="crotonase-like"/>
    <property type="match status" value="1"/>
</dbReference>
<sequence length="176" mass="19625">MWSMLQEVWLKLYGSTYPTVAAINGHSPAGGCLLSLACEYRVMVNAFTIGFNETQLGIIAPSWCQASMRNALSNRDTELALTNGKMFTTDEALKVGLVDETAMDKHDALAKAETFLLRFKNISAQARSITKLALRSADIKALEEIREYDVKLFVDLVMQPEVQERIGAYIESLKKK</sequence>
<dbReference type="Gene3D" id="6.10.250.170">
    <property type="match status" value="1"/>
</dbReference>
<protein>
    <submittedName>
        <fullName evidence="1">Putative 32-trans-enoyl-coa isomerase mitochondrial</fullName>
    </submittedName>
</protein>
<dbReference type="PANTHER" id="PTHR11941">
    <property type="entry name" value="ENOYL-COA HYDRATASE-RELATED"/>
    <property type="match status" value="1"/>
</dbReference>
<dbReference type="GO" id="GO:0006635">
    <property type="term" value="P:fatty acid beta-oxidation"/>
    <property type="evidence" value="ECO:0007669"/>
    <property type="project" value="TreeGrafter"/>
</dbReference>
<evidence type="ECO:0000313" key="1">
    <source>
        <dbReference type="EMBL" id="NOV49906.1"/>
    </source>
</evidence>
<dbReference type="InterPro" id="IPR029045">
    <property type="entry name" value="ClpP/crotonase-like_dom_sf"/>
</dbReference>
<dbReference type="Gene3D" id="3.90.226.10">
    <property type="entry name" value="2-enoyl-CoA Hydratase, Chain A, domain 1"/>
    <property type="match status" value="1"/>
</dbReference>
<name>A0A6M2DU78_XENCH</name>
<organism evidence="1">
    <name type="scientific">Xenopsylla cheopis</name>
    <name type="common">Oriental rat flea</name>
    <name type="synonym">Pulex cheopis</name>
    <dbReference type="NCBI Taxonomy" id="163159"/>
    <lineage>
        <taxon>Eukaryota</taxon>
        <taxon>Metazoa</taxon>
        <taxon>Ecdysozoa</taxon>
        <taxon>Arthropoda</taxon>
        <taxon>Hexapoda</taxon>
        <taxon>Insecta</taxon>
        <taxon>Pterygota</taxon>
        <taxon>Neoptera</taxon>
        <taxon>Endopterygota</taxon>
        <taxon>Siphonaptera</taxon>
        <taxon>Pulicidae</taxon>
        <taxon>Xenopsyllinae</taxon>
        <taxon>Xenopsylla</taxon>
    </lineage>
</organism>
<dbReference type="InterPro" id="IPR001753">
    <property type="entry name" value="Enoyl-CoA_hydra/iso"/>
</dbReference>
<dbReference type="PANTHER" id="PTHR11941:SF45">
    <property type="entry name" value="ENOYL-COA DELTA ISOMERASE 1, MITOCHONDRIAL"/>
    <property type="match status" value="1"/>
</dbReference>
<reference evidence="1" key="1">
    <citation type="submission" date="2020-03" db="EMBL/GenBank/DDBJ databases">
        <title>Transcriptomic Profiling of the Digestive Tract of the Rat Flea, Xenopsylla cheopis, Following Blood Feeding and Infection with Yersinia pestis.</title>
        <authorList>
            <person name="Bland D.M."/>
            <person name="Martens C.A."/>
            <person name="Virtaneva K."/>
            <person name="Kanakabandi K."/>
            <person name="Long D."/>
            <person name="Rosenke R."/>
            <person name="Saturday G.A."/>
            <person name="Hoyt F.H."/>
            <person name="Bruno D.P."/>
            <person name="Ribeiro J.M.C."/>
            <person name="Hinnebusch J."/>
        </authorList>
    </citation>
    <scope>NUCLEOTIDE SEQUENCE</scope>
</reference>
<dbReference type="AlphaFoldDB" id="A0A6M2DU78"/>
<dbReference type="EMBL" id="GIIL01006180">
    <property type="protein sequence ID" value="NOV49906.1"/>
    <property type="molecule type" value="Transcribed_RNA"/>
</dbReference>
<accession>A0A6M2DU78</accession>
<proteinExistence type="predicted"/>
<dbReference type="SUPFAM" id="SSF52096">
    <property type="entry name" value="ClpP/crotonase"/>
    <property type="match status" value="1"/>
</dbReference>
<dbReference type="GO" id="GO:0005739">
    <property type="term" value="C:mitochondrion"/>
    <property type="evidence" value="ECO:0007669"/>
    <property type="project" value="TreeGrafter"/>
</dbReference>
<dbReference type="GO" id="GO:0016853">
    <property type="term" value="F:isomerase activity"/>
    <property type="evidence" value="ECO:0007669"/>
    <property type="project" value="UniProtKB-KW"/>
</dbReference>
<keyword evidence="1" id="KW-0413">Isomerase</keyword>